<dbReference type="EMBL" id="CAJVPP010005687">
    <property type="protein sequence ID" value="CAG8668578.1"/>
    <property type="molecule type" value="Genomic_DNA"/>
</dbReference>
<feature type="non-terminal residue" evidence="1">
    <location>
        <position position="1"/>
    </location>
</feature>
<evidence type="ECO:0000313" key="1">
    <source>
        <dbReference type="EMBL" id="CAG8668578.1"/>
    </source>
</evidence>
<keyword evidence="2" id="KW-1185">Reference proteome</keyword>
<organism evidence="1 2">
    <name type="scientific">Funneliformis mosseae</name>
    <name type="common">Endomycorrhizal fungus</name>
    <name type="synonym">Glomus mosseae</name>
    <dbReference type="NCBI Taxonomy" id="27381"/>
    <lineage>
        <taxon>Eukaryota</taxon>
        <taxon>Fungi</taxon>
        <taxon>Fungi incertae sedis</taxon>
        <taxon>Mucoromycota</taxon>
        <taxon>Glomeromycotina</taxon>
        <taxon>Glomeromycetes</taxon>
        <taxon>Glomerales</taxon>
        <taxon>Glomeraceae</taxon>
        <taxon>Funneliformis</taxon>
    </lineage>
</organism>
<proteinExistence type="predicted"/>
<accession>A0A9N9EBW1</accession>
<gene>
    <name evidence="1" type="ORF">FMOSSE_LOCUS12291</name>
</gene>
<reference evidence="1" key="1">
    <citation type="submission" date="2021-06" db="EMBL/GenBank/DDBJ databases">
        <authorList>
            <person name="Kallberg Y."/>
            <person name="Tangrot J."/>
            <person name="Rosling A."/>
        </authorList>
    </citation>
    <scope>NUCLEOTIDE SEQUENCE</scope>
    <source>
        <strain evidence="1">87-6 pot B 2015</strain>
    </source>
</reference>
<sequence>MSCIWLAIAEGQGMPPNDKAQRLLIENEYRSIVSLKAIKALNTLQEVSLDYTQEEIDQNIRVLKSKLSSLLTKPDASLYDSIKKNLE</sequence>
<dbReference type="Proteomes" id="UP000789375">
    <property type="component" value="Unassembled WGS sequence"/>
</dbReference>
<comment type="caution">
    <text evidence="1">The sequence shown here is derived from an EMBL/GenBank/DDBJ whole genome shotgun (WGS) entry which is preliminary data.</text>
</comment>
<dbReference type="AlphaFoldDB" id="A0A9N9EBW1"/>
<protein>
    <submittedName>
        <fullName evidence="1">3837_t:CDS:1</fullName>
    </submittedName>
</protein>
<evidence type="ECO:0000313" key="2">
    <source>
        <dbReference type="Proteomes" id="UP000789375"/>
    </source>
</evidence>
<name>A0A9N9EBW1_FUNMO</name>